<dbReference type="EMBL" id="CAJPIN010017979">
    <property type="protein sequence ID" value="CAG2061960.1"/>
    <property type="molecule type" value="Genomic_DNA"/>
</dbReference>
<sequence>MTVIKEEEGQDALNAHKSVRLPTTTSAAKFRQYLASIIEKVHPHLLGRRDGKPFRNNHPQCTQPGSNPDLPVFGSLVQHESGALDLAATEAGASVLDVDSFRSNLLPGVSLNYARKLVRRQCGSVINIVKFCPVILCLSGASGKVVNS</sequence>
<keyword evidence="2" id="KW-1185">Reference proteome</keyword>
<evidence type="ECO:0000313" key="2">
    <source>
        <dbReference type="Proteomes" id="UP001153148"/>
    </source>
</evidence>
<comment type="caution">
    <text evidence="1">The sequence shown here is derived from an EMBL/GenBank/DDBJ whole genome shotgun (WGS) entry which is preliminary data.</text>
</comment>
<protein>
    <submittedName>
        <fullName evidence="1">Uncharacterized protein</fullName>
    </submittedName>
</protein>
<evidence type="ECO:0000313" key="1">
    <source>
        <dbReference type="EMBL" id="CAG2061960.1"/>
    </source>
</evidence>
<proteinExistence type="predicted"/>
<gene>
    <name evidence="1" type="ORF">TPAB3V08_LOCUS8913</name>
</gene>
<reference evidence="1" key="1">
    <citation type="submission" date="2021-03" db="EMBL/GenBank/DDBJ databases">
        <authorList>
            <person name="Tran Van P."/>
        </authorList>
    </citation>
    <scope>NUCLEOTIDE SEQUENCE</scope>
</reference>
<name>A0ABN7P5E4_TIMPD</name>
<accession>A0ABN7P5E4</accession>
<organism evidence="1 2">
    <name type="scientific">Timema podura</name>
    <name type="common">Walking stick</name>
    <dbReference type="NCBI Taxonomy" id="61482"/>
    <lineage>
        <taxon>Eukaryota</taxon>
        <taxon>Metazoa</taxon>
        <taxon>Ecdysozoa</taxon>
        <taxon>Arthropoda</taxon>
        <taxon>Hexapoda</taxon>
        <taxon>Insecta</taxon>
        <taxon>Pterygota</taxon>
        <taxon>Neoptera</taxon>
        <taxon>Polyneoptera</taxon>
        <taxon>Phasmatodea</taxon>
        <taxon>Timematodea</taxon>
        <taxon>Timematoidea</taxon>
        <taxon>Timematidae</taxon>
        <taxon>Timema</taxon>
    </lineage>
</organism>
<dbReference type="Proteomes" id="UP001153148">
    <property type="component" value="Unassembled WGS sequence"/>
</dbReference>